<feature type="compositionally biased region" description="Low complexity" evidence="1">
    <location>
        <begin position="335"/>
        <end position="353"/>
    </location>
</feature>
<feature type="compositionally biased region" description="Low complexity" evidence="1">
    <location>
        <begin position="412"/>
        <end position="424"/>
    </location>
</feature>
<sequence length="454" mass="49106">MSYYEPGAPVWPNARPGWDRSGATTFQRPHASTPAERYATQIKTEDAAFGSQLDEVDRAMDNLVKSGKMFPQQRRESMPVIAPRTFPVEHVEPRMVPVQQLPSPRQFAPQDFDTMRNPPAASLQKFYAAQRFQPRPTEAEQMMQAQRRLAAQRERELRNYHQEQQFNRSMSSCSPLYGKQNSAYQGPLAILAEMSSYGKDRVMSPGSMTEEERRELIARQRAALYGPESGAHHDDGLNIDENGTPRQMNNGPASVNAGSTRGPSPLSFDPFAISNQNGNDSAPIQAHGGDHHQSAATTANSPSRSRTNSASSPSSKSANFNLFDNQQGQGNNRTSASSPGGSPPRGNQSSRGPNCSMVSGGVAPIGTRPSSQSQAQNPALTNKRSTTPLPSPLSYGFSSEDPFNGMPKERSSSAASNQSGANTNGQEPPNIPNWGSKVWGGKGLGSVTSVWAIS</sequence>
<dbReference type="AlphaFoldDB" id="A0A3N4LNB0"/>
<feature type="compositionally biased region" description="Low complexity" evidence="1">
    <location>
        <begin position="294"/>
        <end position="319"/>
    </location>
</feature>
<dbReference type="Proteomes" id="UP000267821">
    <property type="component" value="Unassembled WGS sequence"/>
</dbReference>
<reference evidence="2 3" key="1">
    <citation type="journal article" date="2018" name="Nat. Ecol. Evol.">
        <title>Pezizomycetes genomes reveal the molecular basis of ectomycorrhizal truffle lifestyle.</title>
        <authorList>
            <person name="Murat C."/>
            <person name="Payen T."/>
            <person name="Noel B."/>
            <person name="Kuo A."/>
            <person name="Morin E."/>
            <person name="Chen J."/>
            <person name="Kohler A."/>
            <person name="Krizsan K."/>
            <person name="Balestrini R."/>
            <person name="Da Silva C."/>
            <person name="Montanini B."/>
            <person name="Hainaut M."/>
            <person name="Levati E."/>
            <person name="Barry K.W."/>
            <person name="Belfiori B."/>
            <person name="Cichocki N."/>
            <person name="Clum A."/>
            <person name="Dockter R.B."/>
            <person name="Fauchery L."/>
            <person name="Guy J."/>
            <person name="Iotti M."/>
            <person name="Le Tacon F."/>
            <person name="Lindquist E.A."/>
            <person name="Lipzen A."/>
            <person name="Malagnac F."/>
            <person name="Mello A."/>
            <person name="Molinier V."/>
            <person name="Miyauchi S."/>
            <person name="Poulain J."/>
            <person name="Riccioni C."/>
            <person name="Rubini A."/>
            <person name="Sitrit Y."/>
            <person name="Splivallo R."/>
            <person name="Traeger S."/>
            <person name="Wang M."/>
            <person name="Zifcakova L."/>
            <person name="Wipf D."/>
            <person name="Zambonelli A."/>
            <person name="Paolocci F."/>
            <person name="Nowrousian M."/>
            <person name="Ottonello S."/>
            <person name="Baldrian P."/>
            <person name="Spatafora J.W."/>
            <person name="Henrissat B."/>
            <person name="Nagy L.G."/>
            <person name="Aury J.M."/>
            <person name="Wincker P."/>
            <person name="Grigoriev I.V."/>
            <person name="Bonfante P."/>
            <person name="Martin F.M."/>
        </authorList>
    </citation>
    <scope>NUCLEOTIDE SEQUENCE [LARGE SCALE GENOMIC DNA]</scope>
    <source>
        <strain evidence="2 3">ATCC MYA-4762</strain>
    </source>
</reference>
<evidence type="ECO:0000256" key="1">
    <source>
        <dbReference type="SAM" id="MobiDB-lite"/>
    </source>
</evidence>
<evidence type="ECO:0000313" key="3">
    <source>
        <dbReference type="Proteomes" id="UP000267821"/>
    </source>
</evidence>
<feature type="compositionally biased region" description="Polar residues" evidence="1">
    <location>
        <begin position="273"/>
        <end position="282"/>
    </location>
</feature>
<accession>A0A3N4LNB0</accession>
<feature type="region of interest" description="Disordered" evidence="1">
    <location>
        <begin position="226"/>
        <end position="439"/>
    </location>
</feature>
<dbReference type="STRING" id="1051890.A0A3N4LNB0"/>
<keyword evidence="3" id="KW-1185">Reference proteome</keyword>
<protein>
    <submittedName>
        <fullName evidence="2">Uncharacterized protein</fullName>
    </submittedName>
</protein>
<dbReference type="OrthoDB" id="5401193at2759"/>
<gene>
    <name evidence="2" type="ORF">L211DRAFT_192688</name>
</gene>
<proteinExistence type="predicted"/>
<evidence type="ECO:0000313" key="2">
    <source>
        <dbReference type="EMBL" id="RPB24330.1"/>
    </source>
</evidence>
<name>A0A3N4LNB0_9PEZI</name>
<feature type="compositionally biased region" description="Polar residues" evidence="1">
    <location>
        <begin position="244"/>
        <end position="262"/>
    </location>
</feature>
<organism evidence="2 3">
    <name type="scientific">Terfezia boudieri ATCC MYA-4762</name>
    <dbReference type="NCBI Taxonomy" id="1051890"/>
    <lineage>
        <taxon>Eukaryota</taxon>
        <taxon>Fungi</taxon>
        <taxon>Dikarya</taxon>
        <taxon>Ascomycota</taxon>
        <taxon>Pezizomycotina</taxon>
        <taxon>Pezizomycetes</taxon>
        <taxon>Pezizales</taxon>
        <taxon>Pezizaceae</taxon>
        <taxon>Terfezia</taxon>
    </lineage>
</organism>
<feature type="compositionally biased region" description="Polar residues" evidence="1">
    <location>
        <begin position="320"/>
        <end position="334"/>
    </location>
</feature>
<feature type="region of interest" description="Disordered" evidence="1">
    <location>
        <begin position="1"/>
        <end position="36"/>
    </location>
</feature>
<feature type="compositionally biased region" description="Polar residues" evidence="1">
    <location>
        <begin position="368"/>
        <end position="388"/>
    </location>
</feature>
<dbReference type="EMBL" id="ML121542">
    <property type="protein sequence ID" value="RPB24330.1"/>
    <property type="molecule type" value="Genomic_DNA"/>
</dbReference>
<dbReference type="InParanoid" id="A0A3N4LNB0"/>